<feature type="region of interest" description="Disordered" evidence="13">
    <location>
        <begin position="1"/>
        <end position="146"/>
    </location>
</feature>
<gene>
    <name evidence="15" type="ORF">B0T19DRAFT_427706</name>
</gene>
<feature type="domain" description="Cytochrome b5 heme-binding" evidence="14">
    <location>
        <begin position="353"/>
        <end position="431"/>
    </location>
</feature>
<evidence type="ECO:0000259" key="14">
    <source>
        <dbReference type="PROSITE" id="PS50255"/>
    </source>
</evidence>
<dbReference type="GO" id="GO:0005789">
    <property type="term" value="C:endoplasmic reticulum membrane"/>
    <property type="evidence" value="ECO:0007669"/>
    <property type="project" value="UniProtKB-SubCell"/>
</dbReference>
<evidence type="ECO:0000256" key="10">
    <source>
        <dbReference type="ARBA" id="ARBA00023136"/>
    </source>
</evidence>
<proteinExistence type="inferred from homology"/>
<organism evidence="15 16">
    <name type="scientific">Cercophora scortea</name>
    <dbReference type="NCBI Taxonomy" id="314031"/>
    <lineage>
        <taxon>Eukaryota</taxon>
        <taxon>Fungi</taxon>
        <taxon>Dikarya</taxon>
        <taxon>Ascomycota</taxon>
        <taxon>Pezizomycotina</taxon>
        <taxon>Sordariomycetes</taxon>
        <taxon>Sordariomycetidae</taxon>
        <taxon>Sordariales</taxon>
        <taxon>Lasiosphaeriaceae</taxon>
        <taxon>Cercophora</taxon>
    </lineage>
</organism>
<feature type="region of interest" description="Disordered" evidence="13">
    <location>
        <begin position="521"/>
        <end position="544"/>
    </location>
</feature>
<dbReference type="EMBL" id="JAUEPO010000004">
    <property type="protein sequence ID" value="KAK3324087.1"/>
    <property type="molecule type" value="Genomic_DNA"/>
</dbReference>
<dbReference type="InterPro" id="IPR050668">
    <property type="entry name" value="Cytochrome_b5"/>
</dbReference>
<sequence>MKDAPVESSTSSESSKSSKSSESSEEVKKSDKDMMDRDSDNSDAEESDEDPMDLGSGSSYEPSGESESDIEMEDAVVESSEENEGVKRPNKDVKKPDEDVEEPDEDEEPKEDIKKPDKDVKGPSEDVKGPNEDVERPDEDMMDVDSKDSDVEMTDHDAHVGAKTARVNGKLTGAKAGARRPTRYISVSELGENASKDRNKTNWGVWNNERGMEVYDITDILRHNPTLKLDEVFQRTELGHEIASDHVLGLLLSQKKKPVGKLLVSFHMQDVLEHDGRNGRPLWCALGNFIYNVTNFPWLSRWEKRAFLELARLNNALQGDVPKKLNVQKLLKRLAPYKCGFLRQATLRAPKEQRIFTLRELEWYTNPELGMYCAIDGDAYDLGHYMNSHPGGQATLRDAAGRDATKIFLETHTDWKETLKRHDGLRIGRLVEERPGPEEVVRVKKNEILLLGNVYFITPLSKTDPTLFKALKPYLGKTITSTDMNKDNPPKPLLQLLDHEDLICAKVGERSPLDNRITKSELRKHGALPPSAAKQTESPPAGTDWHVWTAGADRDGRMVVYDITGEYSPLLLLFSLPPLCYLF</sequence>
<feature type="compositionally biased region" description="Basic and acidic residues" evidence="13">
    <location>
        <begin position="111"/>
        <end position="134"/>
    </location>
</feature>
<name>A0AAE0IG33_9PEZI</name>
<keyword evidence="5" id="KW-0479">Metal-binding</keyword>
<feature type="compositionally biased region" description="Acidic residues" evidence="13">
    <location>
        <begin position="41"/>
        <end position="52"/>
    </location>
</feature>
<keyword evidence="2" id="KW-0813">Transport</keyword>
<evidence type="ECO:0000256" key="11">
    <source>
        <dbReference type="ARBA" id="ARBA00037877"/>
    </source>
</evidence>
<keyword evidence="4" id="KW-0812">Transmembrane</keyword>
<protein>
    <recommendedName>
        <fullName evidence="14">Cytochrome b5 heme-binding domain-containing protein</fullName>
    </recommendedName>
</protein>
<feature type="compositionally biased region" description="Acidic residues" evidence="13">
    <location>
        <begin position="64"/>
        <end position="83"/>
    </location>
</feature>
<keyword evidence="16" id="KW-1185">Reference proteome</keyword>
<keyword evidence="8" id="KW-0249">Electron transport</keyword>
<evidence type="ECO:0000256" key="5">
    <source>
        <dbReference type="ARBA" id="ARBA00022723"/>
    </source>
</evidence>
<dbReference type="GO" id="GO:0020037">
    <property type="term" value="F:heme binding"/>
    <property type="evidence" value="ECO:0007669"/>
    <property type="project" value="InterPro"/>
</dbReference>
<dbReference type="InterPro" id="IPR036400">
    <property type="entry name" value="Cyt_B5-like_heme/steroid_sf"/>
</dbReference>
<reference evidence="15" key="1">
    <citation type="journal article" date="2023" name="Mol. Phylogenet. Evol.">
        <title>Genome-scale phylogeny and comparative genomics of the fungal order Sordariales.</title>
        <authorList>
            <person name="Hensen N."/>
            <person name="Bonometti L."/>
            <person name="Westerberg I."/>
            <person name="Brannstrom I.O."/>
            <person name="Guillou S."/>
            <person name="Cros-Aarteil S."/>
            <person name="Calhoun S."/>
            <person name="Haridas S."/>
            <person name="Kuo A."/>
            <person name="Mondo S."/>
            <person name="Pangilinan J."/>
            <person name="Riley R."/>
            <person name="LaButti K."/>
            <person name="Andreopoulos B."/>
            <person name="Lipzen A."/>
            <person name="Chen C."/>
            <person name="Yan M."/>
            <person name="Daum C."/>
            <person name="Ng V."/>
            <person name="Clum A."/>
            <person name="Steindorff A."/>
            <person name="Ohm R.A."/>
            <person name="Martin F."/>
            <person name="Silar P."/>
            <person name="Natvig D.O."/>
            <person name="Lalanne C."/>
            <person name="Gautier V."/>
            <person name="Ament-Velasquez S.L."/>
            <person name="Kruys A."/>
            <person name="Hutchinson M.I."/>
            <person name="Powell A.J."/>
            <person name="Barry K."/>
            <person name="Miller A.N."/>
            <person name="Grigoriev I.V."/>
            <person name="Debuchy R."/>
            <person name="Gladieux P."/>
            <person name="Hiltunen Thoren M."/>
            <person name="Johannesson H."/>
        </authorList>
    </citation>
    <scope>NUCLEOTIDE SEQUENCE</scope>
    <source>
        <strain evidence="15">SMH4131-1</strain>
    </source>
</reference>
<dbReference type="Proteomes" id="UP001286456">
    <property type="component" value="Unassembled WGS sequence"/>
</dbReference>
<evidence type="ECO:0000256" key="2">
    <source>
        <dbReference type="ARBA" id="ARBA00022448"/>
    </source>
</evidence>
<feature type="compositionally biased region" description="Basic and acidic residues" evidence="13">
    <location>
        <begin position="84"/>
        <end position="97"/>
    </location>
</feature>
<evidence type="ECO:0000313" key="15">
    <source>
        <dbReference type="EMBL" id="KAK3324087.1"/>
    </source>
</evidence>
<evidence type="ECO:0000256" key="8">
    <source>
        <dbReference type="ARBA" id="ARBA00022982"/>
    </source>
</evidence>
<dbReference type="InterPro" id="IPR018506">
    <property type="entry name" value="Cyt_B5_heme-BS"/>
</dbReference>
<keyword evidence="7" id="KW-0492">Microsome</keyword>
<feature type="compositionally biased region" description="Low complexity" evidence="13">
    <location>
        <begin position="7"/>
        <end position="21"/>
    </location>
</feature>
<evidence type="ECO:0000256" key="13">
    <source>
        <dbReference type="SAM" id="MobiDB-lite"/>
    </source>
</evidence>
<comment type="subcellular location">
    <subcellularLocation>
        <location evidence="1">Endoplasmic reticulum membrane</location>
        <topology evidence="1">Single-pass membrane protein</topology>
        <orientation evidence="1">Cytoplasmic side</orientation>
    </subcellularLocation>
    <subcellularLocation>
        <location evidence="11">Microsome membrane</location>
        <topology evidence="11">Single-pass membrane protein</topology>
        <orientation evidence="11">Cytoplasmic side</orientation>
    </subcellularLocation>
</comment>
<evidence type="ECO:0000256" key="1">
    <source>
        <dbReference type="ARBA" id="ARBA00004131"/>
    </source>
</evidence>
<keyword evidence="10" id="KW-0472">Membrane</keyword>
<dbReference type="PROSITE" id="PS50255">
    <property type="entry name" value="CYTOCHROME_B5_2"/>
    <property type="match status" value="1"/>
</dbReference>
<dbReference type="PANTHER" id="PTHR19359">
    <property type="entry name" value="CYTOCHROME B5"/>
    <property type="match status" value="1"/>
</dbReference>
<feature type="compositionally biased region" description="Basic and acidic residues" evidence="13">
    <location>
        <begin position="25"/>
        <end position="40"/>
    </location>
</feature>
<dbReference type="AlphaFoldDB" id="A0AAE0IG33"/>
<dbReference type="SMART" id="SM01117">
    <property type="entry name" value="Cyt-b5"/>
    <property type="match status" value="1"/>
</dbReference>
<keyword evidence="6" id="KW-0256">Endoplasmic reticulum</keyword>
<comment type="similarity">
    <text evidence="12">Belongs to the cytochrome b5 family.</text>
</comment>
<dbReference type="InterPro" id="IPR001199">
    <property type="entry name" value="Cyt_B5-like_heme/steroid-bd"/>
</dbReference>
<dbReference type="Pfam" id="PF00173">
    <property type="entry name" value="Cyt-b5"/>
    <property type="match status" value="1"/>
</dbReference>
<dbReference type="GO" id="GO:0046872">
    <property type="term" value="F:metal ion binding"/>
    <property type="evidence" value="ECO:0007669"/>
    <property type="project" value="UniProtKB-KW"/>
</dbReference>
<keyword evidence="9" id="KW-0408">Iron</keyword>
<dbReference type="PANTHER" id="PTHR19359:SF150">
    <property type="entry name" value="CYTOCHROME B5"/>
    <property type="match status" value="1"/>
</dbReference>
<evidence type="ECO:0000256" key="4">
    <source>
        <dbReference type="ARBA" id="ARBA00022692"/>
    </source>
</evidence>
<comment type="caution">
    <text evidence="15">The sequence shown here is derived from an EMBL/GenBank/DDBJ whole genome shotgun (WGS) entry which is preliminary data.</text>
</comment>
<reference evidence="15" key="2">
    <citation type="submission" date="2023-06" db="EMBL/GenBank/DDBJ databases">
        <authorList>
            <consortium name="Lawrence Berkeley National Laboratory"/>
            <person name="Haridas S."/>
            <person name="Hensen N."/>
            <person name="Bonometti L."/>
            <person name="Westerberg I."/>
            <person name="Brannstrom I.O."/>
            <person name="Guillou S."/>
            <person name="Cros-Aarteil S."/>
            <person name="Calhoun S."/>
            <person name="Kuo A."/>
            <person name="Mondo S."/>
            <person name="Pangilinan J."/>
            <person name="Riley R."/>
            <person name="Labutti K."/>
            <person name="Andreopoulos B."/>
            <person name="Lipzen A."/>
            <person name="Chen C."/>
            <person name="Yanf M."/>
            <person name="Daum C."/>
            <person name="Ng V."/>
            <person name="Clum A."/>
            <person name="Steindorff A."/>
            <person name="Ohm R."/>
            <person name="Martin F."/>
            <person name="Silar P."/>
            <person name="Natvig D."/>
            <person name="Lalanne C."/>
            <person name="Gautier V."/>
            <person name="Ament-Velasquez S.L."/>
            <person name="Kruys A."/>
            <person name="Hutchinson M.I."/>
            <person name="Powell A.J."/>
            <person name="Barry K."/>
            <person name="Miller A.N."/>
            <person name="Grigoriev I.V."/>
            <person name="Debuchy R."/>
            <person name="Gladieux P."/>
            <person name="Thoren M.H."/>
            <person name="Johannesson H."/>
        </authorList>
    </citation>
    <scope>NUCLEOTIDE SEQUENCE</scope>
    <source>
        <strain evidence="15">SMH4131-1</strain>
    </source>
</reference>
<evidence type="ECO:0000313" key="16">
    <source>
        <dbReference type="Proteomes" id="UP001286456"/>
    </source>
</evidence>
<keyword evidence="3" id="KW-0349">Heme</keyword>
<evidence type="ECO:0000256" key="7">
    <source>
        <dbReference type="ARBA" id="ARBA00022848"/>
    </source>
</evidence>
<dbReference type="Gene3D" id="3.10.120.10">
    <property type="entry name" value="Cytochrome b5-like heme/steroid binding domain"/>
    <property type="match status" value="1"/>
</dbReference>
<feature type="compositionally biased region" description="Acidic residues" evidence="13">
    <location>
        <begin position="98"/>
        <end position="110"/>
    </location>
</feature>
<dbReference type="PROSITE" id="PS00191">
    <property type="entry name" value="CYTOCHROME_B5_1"/>
    <property type="match status" value="1"/>
</dbReference>
<dbReference type="SUPFAM" id="SSF55856">
    <property type="entry name" value="Cytochrome b5-like heme/steroid binding domain"/>
    <property type="match status" value="2"/>
</dbReference>
<accession>A0AAE0IG33</accession>
<evidence type="ECO:0000256" key="9">
    <source>
        <dbReference type="ARBA" id="ARBA00023004"/>
    </source>
</evidence>
<evidence type="ECO:0000256" key="3">
    <source>
        <dbReference type="ARBA" id="ARBA00022617"/>
    </source>
</evidence>
<evidence type="ECO:0000256" key="6">
    <source>
        <dbReference type="ARBA" id="ARBA00022824"/>
    </source>
</evidence>
<evidence type="ECO:0000256" key="12">
    <source>
        <dbReference type="ARBA" id="ARBA00038168"/>
    </source>
</evidence>